<dbReference type="RefSeq" id="WP_341419064.1">
    <property type="nucleotide sequence ID" value="NZ_JBBPCC010000025.1"/>
</dbReference>
<dbReference type="PROSITE" id="PS51194">
    <property type="entry name" value="HELICASE_CTER"/>
    <property type="match status" value="1"/>
</dbReference>
<keyword evidence="4 13" id="KW-0347">Helicase</keyword>
<evidence type="ECO:0000256" key="10">
    <source>
        <dbReference type="SAM" id="MobiDB-lite"/>
    </source>
</evidence>
<dbReference type="PRINTS" id="PR00851">
    <property type="entry name" value="XRODRMPGMNTB"/>
</dbReference>
<keyword evidence="14" id="KW-1185">Reference proteome</keyword>
<dbReference type="PANTHER" id="PTHR11274">
    <property type="entry name" value="RAD25/XP-B DNA REPAIR HELICASE"/>
    <property type="match status" value="1"/>
</dbReference>
<evidence type="ECO:0000256" key="7">
    <source>
        <dbReference type="ARBA" id="ARBA00034617"/>
    </source>
</evidence>
<dbReference type="EC" id="5.6.2.4" evidence="8"/>
<sequence length="597" mass="67006">MAGYRKNSPLIVQHDFCILAETRHPEFEEVRAGLARFAELVKSPDNLHTYRMSSLSLWNAAASGLTSDEVVEFLEKHAKFGVPASVKQDILRFIERYGLVRLERIGDDLLLISDDLDVIKEMVSFKSLRSYGLVQTDARTLRFSPQHRGLLKQELIKLGFPVEDLAGYSQGEALPIRLRSDPGTDEGSFELRDYQRKAVDSFYREGSMQGGSGVLVLPCGAGKTVIGIAAMGKLSCATLILTTNSTSVKQWKREILSKTDLTDEMVGEYTGSVKEVRPVTIATYQILTYRKSKNGPFLHIDLFNKRDWGLIVYDEVHLLPAPVFRITADIQATRRLGLTATLVREDGREQDVFSLVGPKRYEMPWKTLETQGWIASVACVELRVPLPPREMEAYRMAEERERTRLASDNTAKLAAAEALLSRHQGEQILLIGHYLEQLQELAKRTGAPMISGEMPQEKREELYEAFRSGGLEVLIVSKVANFAVDLPDAAVAIQISGSFGSRQEEAQRLGRILRPKAGKNKAYFYSLVSMDTKEQEFAMNRQLFLIEQGYSYRVVELPEELDYGRLLSDPEASGNGTDYPGEDPTGHEDEPKEAIYP</sequence>
<proteinExistence type="inferred from homology"/>
<dbReference type="InterPro" id="IPR050615">
    <property type="entry name" value="ATP-dep_DNA_Helicase"/>
</dbReference>
<dbReference type="NCBIfam" id="NF045503">
    <property type="entry name" value="repair_heli_XPB"/>
    <property type="match status" value="1"/>
</dbReference>
<feature type="domain" description="Helicase ATP-binding" evidence="11">
    <location>
        <begin position="204"/>
        <end position="360"/>
    </location>
</feature>
<name>A0ABU9DSS1_9BACL</name>
<dbReference type="Pfam" id="PF04851">
    <property type="entry name" value="ResIII"/>
    <property type="match status" value="1"/>
</dbReference>
<accession>A0ABU9DSS1</accession>
<dbReference type="GO" id="GO:0004386">
    <property type="term" value="F:helicase activity"/>
    <property type="evidence" value="ECO:0007669"/>
    <property type="project" value="UniProtKB-KW"/>
</dbReference>
<feature type="region of interest" description="Disordered" evidence="10">
    <location>
        <begin position="566"/>
        <end position="597"/>
    </location>
</feature>
<keyword evidence="2" id="KW-0547">Nucleotide-binding</keyword>
<evidence type="ECO:0000256" key="6">
    <source>
        <dbReference type="ARBA" id="ARBA00023235"/>
    </source>
</evidence>
<gene>
    <name evidence="13" type="ORF">WMW72_28885</name>
</gene>
<evidence type="ECO:0000256" key="1">
    <source>
        <dbReference type="ARBA" id="ARBA00006637"/>
    </source>
</evidence>
<comment type="catalytic activity">
    <reaction evidence="9">
        <text>ATP + H2O = ADP + phosphate + H(+)</text>
        <dbReference type="Rhea" id="RHEA:13065"/>
        <dbReference type="ChEBI" id="CHEBI:15377"/>
        <dbReference type="ChEBI" id="CHEBI:15378"/>
        <dbReference type="ChEBI" id="CHEBI:30616"/>
        <dbReference type="ChEBI" id="CHEBI:43474"/>
        <dbReference type="ChEBI" id="CHEBI:456216"/>
        <dbReference type="EC" id="5.6.2.4"/>
    </reaction>
</comment>
<reference evidence="13 14" key="1">
    <citation type="submission" date="2024-04" db="EMBL/GenBank/DDBJ databases">
        <title>draft genome sequnece of Paenibacillus filicis.</title>
        <authorList>
            <person name="Kim D.-U."/>
        </authorList>
    </citation>
    <scope>NUCLEOTIDE SEQUENCE [LARGE SCALE GENOMIC DNA]</scope>
    <source>
        <strain evidence="13 14">KACC14197</strain>
    </source>
</reference>
<dbReference type="InterPro" id="IPR006935">
    <property type="entry name" value="Helicase/UvrB_N"/>
</dbReference>
<dbReference type="PROSITE" id="PS51192">
    <property type="entry name" value="HELICASE_ATP_BIND_1"/>
    <property type="match status" value="1"/>
</dbReference>
<protein>
    <recommendedName>
        <fullName evidence="8">DNA 3'-5' helicase</fullName>
        <ecNumber evidence="8">5.6.2.4</ecNumber>
    </recommendedName>
</protein>
<feature type="domain" description="Helicase C-terminal" evidence="12">
    <location>
        <begin position="415"/>
        <end position="565"/>
    </location>
</feature>
<organism evidence="13 14">
    <name type="scientific">Paenibacillus filicis</name>
    <dbReference type="NCBI Taxonomy" id="669464"/>
    <lineage>
        <taxon>Bacteria</taxon>
        <taxon>Bacillati</taxon>
        <taxon>Bacillota</taxon>
        <taxon>Bacilli</taxon>
        <taxon>Bacillales</taxon>
        <taxon>Paenibacillaceae</taxon>
        <taxon>Paenibacillus</taxon>
    </lineage>
</organism>
<dbReference type="SMART" id="SM00490">
    <property type="entry name" value="HELICc"/>
    <property type="match status" value="1"/>
</dbReference>
<evidence type="ECO:0000313" key="14">
    <source>
        <dbReference type="Proteomes" id="UP001469365"/>
    </source>
</evidence>
<dbReference type="PANTHER" id="PTHR11274:SF0">
    <property type="entry name" value="GENERAL TRANSCRIPTION AND DNA REPAIR FACTOR IIH HELICASE SUBUNIT XPB"/>
    <property type="match status" value="1"/>
</dbReference>
<dbReference type="Pfam" id="PF16203">
    <property type="entry name" value="ERCC3_RAD25_C"/>
    <property type="match status" value="1"/>
</dbReference>
<dbReference type="Gene3D" id="3.40.50.300">
    <property type="entry name" value="P-loop containing nucleotide triphosphate hydrolases"/>
    <property type="match status" value="2"/>
</dbReference>
<evidence type="ECO:0000256" key="4">
    <source>
        <dbReference type="ARBA" id="ARBA00022806"/>
    </source>
</evidence>
<evidence type="ECO:0000256" key="2">
    <source>
        <dbReference type="ARBA" id="ARBA00022741"/>
    </source>
</evidence>
<dbReference type="InterPro" id="IPR001650">
    <property type="entry name" value="Helicase_C-like"/>
</dbReference>
<feature type="compositionally biased region" description="Basic and acidic residues" evidence="10">
    <location>
        <begin position="584"/>
        <end position="597"/>
    </location>
</feature>
<dbReference type="InterPro" id="IPR027417">
    <property type="entry name" value="P-loop_NTPase"/>
</dbReference>
<dbReference type="InterPro" id="IPR032438">
    <property type="entry name" value="ERCC3_RAD25_C"/>
</dbReference>
<keyword evidence="5" id="KW-0067">ATP-binding</keyword>
<evidence type="ECO:0000256" key="9">
    <source>
        <dbReference type="ARBA" id="ARBA00048988"/>
    </source>
</evidence>
<dbReference type="InterPro" id="IPR014001">
    <property type="entry name" value="Helicase_ATP-bd"/>
</dbReference>
<comment type="similarity">
    <text evidence="1">Belongs to the helicase family. RAD25/XPB subfamily.</text>
</comment>
<evidence type="ECO:0000256" key="3">
    <source>
        <dbReference type="ARBA" id="ARBA00022801"/>
    </source>
</evidence>
<dbReference type="InterPro" id="IPR032830">
    <property type="entry name" value="XPB/Ssl2_N"/>
</dbReference>
<evidence type="ECO:0000259" key="11">
    <source>
        <dbReference type="PROSITE" id="PS51192"/>
    </source>
</evidence>
<dbReference type="CDD" id="cd18029">
    <property type="entry name" value="DEXHc_XPB"/>
    <property type="match status" value="1"/>
</dbReference>
<evidence type="ECO:0000256" key="8">
    <source>
        <dbReference type="ARBA" id="ARBA00034808"/>
    </source>
</evidence>
<evidence type="ECO:0000259" key="12">
    <source>
        <dbReference type="PROSITE" id="PS51194"/>
    </source>
</evidence>
<dbReference type="CDD" id="cd18789">
    <property type="entry name" value="SF2_C_XPB"/>
    <property type="match status" value="1"/>
</dbReference>
<evidence type="ECO:0000313" key="13">
    <source>
        <dbReference type="EMBL" id="MEK8131930.1"/>
    </source>
</evidence>
<evidence type="ECO:0000256" key="5">
    <source>
        <dbReference type="ARBA" id="ARBA00022840"/>
    </source>
</evidence>
<dbReference type="SMART" id="SM00487">
    <property type="entry name" value="DEXDc"/>
    <property type="match status" value="1"/>
</dbReference>
<dbReference type="Pfam" id="PF13625">
    <property type="entry name" value="Helicase_C_3"/>
    <property type="match status" value="1"/>
</dbReference>
<keyword evidence="3" id="KW-0378">Hydrolase</keyword>
<dbReference type="EMBL" id="JBBPCC010000025">
    <property type="protein sequence ID" value="MEK8131930.1"/>
    <property type="molecule type" value="Genomic_DNA"/>
</dbReference>
<keyword evidence="6" id="KW-0413">Isomerase</keyword>
<comment type="caution">
    <text evidence="13">The sequence shown here is derived from an EMBL/GenBank/DDBJ whole genome shotgun (WGS) entry which is preliminary data.</text>
</comment>
<dbReference type="Proteomes" id="UP001469365">
    <property type="component" value="Unassembled WGS sequence"/>
</dbReference>
<dbReference type="SUPFAM" id="SSF52540">
    <property type="entry name" value="P-loop containing nucleoside triphosphate hydrolases"/>
    <property type="match status" value="2"/>
</dbReference>
<comment type="catalytic activity">
    <reaction evidence="7">
        <text>Couples ATP hydrolysis with the unwinding of duplex DNA by translocating in the 3'-5' direction.</text>
        <dbReference type="EC" id="5.6.2.4"/>
    </reaction>
</comment>